<dbReference type="Pfam" id="PF10069">
    <property type="entry name" value="DICT"/>
    <property type="match status" value="1"/>
</dbReference>
<dbReference type="InterPro" id="IPR019278">
    <property type="entry name" value="DICT_dom"/>
</dbReference>
<gene>
    <name evidence="2" type="ORF">C461_00662</name>
</gene>
<dbReference type="Proteomes" id="UP000011575">
    <property type="component" value="Unassembled WGS sequence"/>
</dbReference>
<organism evidence="2 3">
    <name type="scientific">Halorubrum aidingense JCM 13560</name>
    <dbReference type="NCBI Taxonomy" id="1230454"/>
    <lineage>
        <taxon>Archaea</taxon>
        <taxon>Methanobacteriati</taxon>
        <taxon>Methanobacteriota</taxon>
        <taxon>Stenosarchaea group</taxon>
        <taxon>Halobacteria</taxon>
        <taxon>Halobacteriales</taxon>
        <taxon>Haloferacaceae</taxon>
        <taxon>Halorubrum</taxon>
    </lineage>
</organism>
<dbReference type="STRING" id="1230454.C461_00662"/>
<name>M0PPE7_9EURY</name>
<evidence type="ECO:0000259" key="1">
    <source>
        <dbReference type="Pfam" id="PF10069"/>
    </source>
</evidence>
<evidence type="ECO:0000313" key="3">
    <source>
        <dbReference type="Proteomes" id="UP000011575"/>
    </source>
</evidence>
<dbReference type="PIRSF" id="PIRSF030471">
    <property type="entry name" value="STR_Vng0742h_prd"/>
    <property type="match status" value="1"/>
</dbReference>
<dbReference type="EMBL" id="AOJI01000002">
    <property type="protein sequence ID" value="EMA70755.1"/>
    <property type="molecule type" value="Genomic_DNA"/>
</dbReference>
<dbReference type="OrthoDB" id="198447at2157"/>
<feature type="domain" description="DICT" evidence="1">
    <location>
        <begin position="106"/>
        <end position="208"/>
    </location>
</feature>
<accession>M0PPE7</accession>
<keyword evidence="3" id="KW-1185">Reference proteome</keyword>
<comment type="caution">
    <text evidence="2">The sequence shown here is derived from an EMBL/GenBank/DDBJ whole genome shotgun (WGS) entry which is preliminary data.</text>
</comment>
<dbReference type="InterPro" id="IPR016954">
    <property type="entry name" value="Uncharacterised_Vng0742h"/>
</dbReference>
<dbReference type="PATRIC" id="fig|1230454.4.peg.139"/>
<proteinExistence type="predicted"/>
<reference evidence="2 3" key="1">
    <citation type="journal article" date="2014" name="PLoS Genet.">
        <title>Phylogenetically driven sequencing of extremely halophilic archaea reveals strategies for static and dynamic osmo-response.</title>
        <authorList>
            <person name="Becker E.A."/>
            <person name="Seitzer P.M."/>
            <person name="Tritt A."/>
            <person name="Larsen D."/>
            <person name="Krusor M."/>
            <person name="Yao A.I."/>
            <person name="Wu D."/>
            <person name="Madern D."/>
            <person name="Eisen J.A."/>
            <person name="Darling A.E."/>
            <person name="Facciotti M.T."/>
        </authorList>
    </citation>
    <scope>NUCLEOTIDE SEQUENCE [LARGE SCALE GENOMIC DNA]</scope>
    <source>
        <strain evidence="2 3">JCM 13560</strain>
    </source>
</reference>
<dbReference type="AlphaFoldDB" id="M0PPE7"/>
<sequence length="235" mass="26119">MTLASLIDEHRARKHQIVVYSSGARPEIETWLADHGVAVESRSLPVGGPDPFLEIKTDGEMVGIIGANAVEALLEPPIRRPGDRSEVSEGYRVLFEILERTVFFGMNRRDLLAVSREIEDRAFRVGEGTLWVSFQTLSTFRSQTEVYRTLGAETDLEIHIFGVEDWTPPPISGITYHAEAAARFEPYWVLAYDGGTDEAQACALVAEEHANGYTGFWTNDSATVENIATTFKAVR</sequence>
<protein>
    <submittedName>
        <fullName evidence="2">Sensor protein</fullName>
    </submittedName>
</protein>
<evidence type="ECO:0000313" key="2">
    <source>
        <dbReference type="EMBL" id="EMA70755.1"/>
    </source>
</evidence>
<dbReference type="RefSeq" id="WP_007997701.1">
    <property type="nucleotide sequence ID" value="NZ_AOJI01000002.1"/>
</dbReference>